<evidence type="ECO:0000256" key="7">
    <source>
        <dbReference type="ARBA" id="ARBA00023077"/>
    </source>
</evidence>
<dbReference type="PATRIC" id="fig|1029756.8.peg.2693"/>
<evidence type="ECO:0000259" key="15">
    <source>
        <dbReference type="Pfam" id="PF07715"/>
    </source>
</evidence>
<keyword evidence="7 12" id="KW-0798">TonB box</keyword>
<dbReference type="SUPFAM" id="SSF56935">
    <property type="entry name" value="Porins"/>
    <property type="match status" value="1"/>
</dbReference>
<evidence type="ECO:0000256" key="13">
    <source>
        <dbReference type="SAM" id="SignalP"/>
    </source>
</evidence>
<keyword evidence="9 16" id="KW-0675">Receptor</keyword>
<proteinExistence type="inferred from homology"/>
<dbReference type="PANTHER" id="PTHR30069">
    <property type="entry name" value="TONB-DEPENDENT OUTER MEMBRANE RECEPTOR"/>
    <property type="match status" value="1"/>
</dbReference>
<dbReference type="KEGG" id="hni:W911_12945"/>
<dbReference type="GO" id="GO:0015232">
    <property type="term" value="F:heme transmembrane transporter activity"/>
    <property type="evidence" value="ECO:0007669"/>
    <property type="project" value="InterPro"/>
</dbReference>
<feature type="domain" description="TonB-dependent receptor-like beta-barrel" evidence="14">
    <location>
        <begin position="218"/>
        <end position="713"/>
    </location>
</feature>
<protein>
    <submittedName>
        <fullName evidence="16">TonB-denpendent receptor</fullName>
    </submittedName>
</protein>
<dbReference type="AlphaFoldDB" id="V5SF04"/>
<dbReference type="InterPro" id="IPR039426">
    <property type="entry name" value="TonB-dep_rcpt-like"/>
</dbReference>
<sequence>MSKRASSRLLMAAVLLGVAGSHAVADEIQLDGIVVTSTKTEESWIDALSGSSAVDRATMDEQFNADRVSEILRTIPGVTTQETARDTATAVNIRGLQDFGRVNVLVDGARQNFQRSGHSANGVFYIEPEMIKRVDITRGPTATIYGSGAIGGVAAFETLDADDILRPGEYAAVRGRGSYGTNGDEKLGSGTAAVKVGNFDILGQFNARRNGDYEDGSGNKVPGSNDETDSKLVKFRVRPAEGHQITASLIDYNSAFIDEVESGGTQYDTGVDNRQYTLGYTFQSPTNPLIDFSSKIYRNETALDQTRLTGGNATFFSPTPLAGSVPCTPAHLAANNLNGFLPVGAPCFVTPGTFPVGAQRGFNTETEGFDVFNTSRFPLSSGVDVALTYGVDGFRDTVNTVDPSGSGDEFTPSGERNIWGSFVQSKITFFDVVDVIGALRYDSYELDGNGVNVQDEHVSPKITVGVTPVQGVTVFGTWAEGFRAPALSETLITGFHPGFANFELRPNPDLKPEVAQNVEGGVNFKFDNVLSTGDRFRAKVTAFRNEVEDYIDMVSVPGPIDGYLLFNRPGCVRPAGPPVSCFPTSFLPILMDDYVQYRNISNATLEGIEFEALYDAGAWFAGLGAHHIRGKNEDTGEGLRTVPADQVTVTAGFRAFDDKLVAGGRVRFVAAQDRFIEGENAAMRHADSYNVVDLFAQYEATDNVTLNVNIDNLFDQTYRQHLDQYNSPGFSARAGLTMRFGASN</sequence>
<evidence type="ECO:0000256" key="10">
    <source>
        <dbReference type="ARBA" id="ARBA00023237"/>
    </source>
</evidence>
<dbReference type="EMBL" id="CP006912">
    <property type="protein sequence ID" value="AHB49108.1"/>
    <property type="molecule type" value="Genomic_DNA"/>
</dbReference>
<evidence type="ECO:0000256" key="4">
    <source>
        <dbReference type="ARBA" id="ARBA00022452"/>
    </source>
</evidence>
<dbReference type="RefSeq" id="WP_023787922.1">
    <property type="nucleotide sequence ID" value="NC_022997.1"/>
</dbReference>
<keyword evidence="8 11" id="KW-0472">Membrane</keyword>
<comment type="similarity">
    <text evidence="2 11 12">Belongs to the TonB-dependent receptor family.</text>
</comment>
<dbReference type="Pfam" id="PF00593">
    <property type="entry name" value="TonB_dep_Rec_b-barrel"/>
    <property type="match status" value="1"/>
</dbReference>
<dbReference type="InterPro" id="IPR036942">
    <property type="entry name" value="Beta-barrel_TonB_sf"/>
</dbReference>
<evidence type="ECO:0000259" key="14">
    <source>
        <dbReference type="Pfam" id="PF00593"/>
    </source>
</evidence>
<feature type="domain" description="TonB-dependent receptor plug" evidence="15">
    <location>
        <begin position="50"/>
        <end position="153"/>
    </location>
</feature>
<dbReference type="STRING" id="1029756.W911_12945"/>
<evidence type="ECO:0000256" key="11">
    <source>
        <dbReference type="PROSITE-ProRule" id="PRU01360"/>
    </source>
</evidence>
<dbReference type="NCBIfam" id="TIGR01786">
    <property type="entry name" value="TonB-hemlactrns"/>
    <property type="match status" value="1"/>
</dbReference>
<organism evidence="16 17">
    <name type="scientific">Hyphomicrobium nitrativorans NL23</name>
    <dbReference type="NCBI Taxonomy" id="1029756"/>
    <lineage>
        <taxon>Bacteria</taxon>
        <taxon>Pseudomonadati</taxon>
        <taxon>Pseudomonadota</taxon>
        <taxon>Alphaproteobacteria</taxon>
        <taxon>Hyphomicrobiales</taxon>
        <taxon>Hyphomicrobiaceae</taxon>
        <taxon>Hyphomicrobium</taxon>
    </lineage>
</organism>
<evidence type="ECO:0000256" key="5">
    <source>
        <dbReference type="ARBA" id="ARBA00022692"/>
    </source>
</evidence>
<dbReference type="OrthoDB" id="9760333at2"/>
<evidence type="ECO:0000313" key="17">
    <source>
        <dbReference type="Proteomes" id="UP000018542"/>
    </source>
</evidence>
<dbReference type="Pfam" id="PF07715">
    <property type="entry name" value="Plug"/>
    <property type="match status" value="1"/>
</dbReference>
<keyword evidence="5 11" id="KW-0812">Transmembrane</keyword>
<evidence type="ECO:0000256" key="6">
    <source>
        <dbReference type="ARBA" id="ARBA00022729"/>
    </source>
</evidence>
<keyword evidence="6 13" id="KW-0732">Signal</keyword>
<evidence type="ECO:0000256" key="3">
    <source>
        <dbReference type="ARBA" id="ARBA00022448"/>
    </source>
</evidence>
<dbReference type="InterPro" id="IPR010949">
    <property type="entry name" value="TonB_Hb/transfer/lactofer_rcpt"/>
</dbReference>
<dbReference type="GO" id="GO:0015344">
    <property type="term" value="F:siderophore uptake transmembrane transporter activity"/>
    <property type="evidence" value="ECO:0007669"/>
    <property type="project" value="TreeGrafter"/>
</dbReference>
<keyword evidence="3 11" id="KW-0813">Transport</keyword>
<dbReference type="PROSITE" id="PS52016">
    <property type="entry name" value="TONB_DEPENDENT_REC_3"/>
    <property type="match status" value="1"/>
</dbReference>
<keyword evidence="4 11" id="KW-1134">Transmembrane beta strand</keyword>
<dbReference type="InterPro" id="IPR037066">
    <property type="entry name" value="Plug_dom_sf"/>
</dbReference>
<accession>V5SF04</accession>
<reference evidence="16 17" key="1">
    <citation type="journal article" date="2014" name="Genome Announc.">
        <title>Complete Genome Sequence of Hyphomicrobium nitrativorans Strain NL23, a Denitrifying Bacterium Isolated from Biofilm of a Methanol-Fed Denitrification System Treating Seawater at the Montreal Biodome.</title>
        <authorList>
            <person name="Martineau C."/>
            <person name="Villeneuve C."/>
            <person name="Mauffrey F."/>
            <person name="Villemur R."/>
        </authorList>
    </citation>
    <scope>NUCLEOTIDE SEQUENCE [LARGE SCALE GENOMIC DNA]</scope>
    <source>
        <strain evidence="16">NL23</strain>
    </source>
</reference>
<gene>
    <name evidence="16" type="ORF">W911_12945</name>
</gene>
<dbReference type="Gene3D" id="2.40.170.20">
    <property type="entry name" value="TonB-dependent receptor, beta-barrel domain"/>
    <property type="match status" value="1"/>
</dbReference>
<dbReference type="GO" id="GO:0009279">
    <property type="term" value="C:cell outer membrane"/>
    <property type="evidence" value="ECO:0007669"/>
    <property type="project" value="UniProtKB-SubCell"/>
</dbReference>
<dbReference type="CDD" id="cd01347">
    <property type="entry name" value="ligand_gated_channel"/>
    <property type="match status" value="1"/>
</dbReference>
<evidence type="ECO:0000256" key="12">
    <source>
        <dbReference type="RuleBase" id="RU003357"/>
    </source>
</evidence>
<evidence type="ECO:0000313" key="16">
    <source>
        <dbReference type="EMBL" id="AHB49108.1"/>
    </source>
</evidence>
<dbReference type="PANTHER" id="PTHR30069:SF41">
    <property type="entry name" value="HEME_HEMOPEXIN UTILIZATION PROTEIN C"/>
    <property type="match status" value="1"/>
</dbReference>
<dbReference type="NCBIfam" id="TIGR01785">
    <property type="entry name" value="TonB-hemin"/>
    <property type="match status" value="1"/>
</dbReference>
<comment type="subcellular location">
    <subcellularLocation>
        <location evidence="1 11">Cell outer membrane</location>
        <topology evidence="1 11">Multi-pass membrane protein</topology>
    </subcellularLocation>
</comment>
<keyword evidence="10 11" id="KW-0998">Cell outer membrane</keyword>
<evidence type="ECO:0000256" key="8">
    <source>
        <dbReference type="ARBA" id="ARBA00023136"/>
    </source>
</evidence>
<dbReference type="InterPro" id="IPR011276">
    <property type="entry name" value="TonB_haem/Hb_rcpt"/>
</dbReference>
<evidence type="ECO:0000256" key="2">
    <source>
        <dbReference type="ARBA" id="ARBA00009810"/>
    </source>
</evidence>
<dbReference type="HOGENOM" id="CLU_008287_19_3_5"/>
<dbReference type="Proteomes" id="UP000018542">
    <property type="component" value="Chromosome"/>
</dbReference>
<feature type="chain" id="PRO_5004740589" evidence="13">
    <location>
        <begin position="26"/>
        <end position="744"/>
    </location>
</feature>
<dbReference type="Gene3D" id="2.170.130.10">
    <property type="entry name" value="TonB-dependent receptor, plug domain"/>
    <property type="match status" value="1"/>
</dbReference>
<evidence type="ECO:0000256" key="1">
    <source>
        <dbReference type="ARBA" id="ARBA00004571"/>
    </source>
</evidence>
<keyword evidence="17" id="KW-1185">Reference proteome</keyword>
<dbReference type="InterPro" id="IPR012910">
    <property type="entry name" value="Plug_dom"/>
</dbReference>
<name>V5SF04_9HYPH</name>
<dbReference type="GO" id="GO:0044718">
    <property type="term" value="P:siderophore transmembrane transport"/>
    <property type="evidence" value="ECO:0007669"/>
    <property type="project" value="TreeGrafter"/>
</dbReference>
<evidence type="ECO:0000256" key="9">
    <source>
        <dbReference type="ARBA" id="ARBA00023170"/>
    </source>
</evidence>
<dbReference type="InterPro" id="IPR000531">
    <property type="entry name" value="Beta-barrel_TonB"/>
</dbReference>
<feature type="signal peptide" evidence="13">
    <location>
        <begin position="1"/>
        <end position="25"/>
    </location>
</feature>